<dbReference type="GO" id="GO:0005759">
    <property type="term" value="C:mitochondrial matrix"/>
    <property type="evidence" value="ECO:0007669"/>
    <property type="project" value="TreeGrafter"/>
</dbReference>
<dbReference type="GeneID" id="115826945"/>
<sequence>MMRSVTASLCFYRCQARVFSPHILRPCSTSNQIENKLTIDALYNLSVDISRIRQLKSWVLHQSPAYTNEAAALLKDMGASGQVVARILELYPEAILCRPEEMQAQKELWLSVCPSEKDLVGIIEKFPASFFTASSHHANQRANILYFQTLHLNRRIISKLMASAPQSFRRPVSQNEEMVQTLQRAYLDLGGNEDNMKIWLQKLLSQNPYVLLKPPEAMRENLMFLKDRGFTSSELLQLLSKLRGFVTELNPQAMTLTLAYSKETLGCSDAELRAIVLKCPALLYYSVPILADRFKGLLSAGVSINQILETPTVLELTTQIVHYRIQKLRSYGYDIRTGSLEVLNGTKKDFEMSYGKLQLRRERPLFNPVAPLRAAED</sequence>
<evidence type="ECO:0000256" key="1">
    <source>
        <dbReference type="ARBA" id="ARBA00007692"/>
    </source>
</evidence>
<evidence type="ECO:0000313" key="3">
    <source>
        <dbReference type="Proteomes" id="UP000504632"/>
    </source>
</evidence>
<dbReference type="Pfam" id="PF02536">
    <property type="entry name" value="mTERF"/>
    <property type="match status" value="1"/>
</dbReference>
<dbReference type="CTD" id="80298"/>
<dbReference type="RefSeq" id="XP_030646754.1">
    <property type="nucleotide sequence ID" value="XM_030790894.1"/>
</dbReference>
<dbReference type="InterPro" id="IPR038538">
    <property type="entry name" value="MTERF_sf"/>
</dbReference>
<evidence type="ECO:0000313" key="4">
    <source>
        <dbReference type="RefSeq" id="XP_030646754.1"/>
    </source>
</evidence>
<gene>
    <name evidence="4" type="primary">mterf2</name>
</gene>
<dbReference type="GO" id="GO:0006393">
    <property type="term" value="P:termination of mitochondrial transcription"/>
    <property type="evidence" value="ECO:0007669"/>
    <property type="project" value="TreeGrafter"/>
</dbReference>
<organism evidence="3 4">
    <name type="scientific">Chanos chanos</name>
    <name type="common">Milkfish</name>
    <name type="synonym">Mugil chanos</name>
    <dbReference type="NCBI Taxonomy" id="29144"/>
    <lineage>
        <taxon>Eukaryota</taxon>
        <taxon>Metazoa</taxon>
        <taxon>Chordata</taxon>
        <taxon>Craniata</taxon>
        <taxon>Vertebrata</taxon>
        <taxon>Euteleostomi</taxon>
        <taxon>Actinopterygii</taxon>
        <taxon>Neopterygii</taxon>
        <taxon>Teleostei</taxon>
        <taxon>Ostariophysi</taxon>
        <taxon>Gonorynchiformes</taxon>
        <taxon>Chanidae</taxon>
        <taxon>Chanos</taxon>
    </lineage>
</organism>
<comment type="similarity">
    <text evidence="1">Belongs to the mTERF family.</text>
</comment>
<keyword evidence="3" id="KW-1185">Reference proteome</keyword>
<dbReference type="SMART" id="SM00733">
    <property type="entry name" value="Mterf"/>
    <property type="match status" value="3"/>
</dbReference>
<dbReference type="PANTHER" id="PTHR15437">
    <property type="entry name" value="TRANSCRIPTION TERMINATION FACTOR, MITOCHONDRIAL"/>
    <property type="match status" value="1"/>
</dbReference>
<reference evidence="4" key="1">
    <citation type="submission" date="2025-08" db="UniProtKB">
        <authorList>
            <consortium name="RefSeq"/>
        </authorList>
    </citation>
    <scope>IDENTIFICATION</scope>
</reference>
<dbReference type="FunFam" id="1.25.70.10:FF:000042">
    <property type="entry name" value="Mitochondrial transcription termination factor 2"/>
    <property type="match status" value="1"/>
</dbReference>
<dbReference type="InParanoid" id="A0A6J2WPT7"/>
<dbReference type="Proteomes" id="UP000504632">
    <property type="component" value="Chromosome 13"/>
</dbReference>
<dbReference type="GO" id="GO:0003676">
    <property type="term" value="F:nucleic acid binding"/>
    <property type="evidence" value="ECO:0007669"/>
    <property type="project" value="InterPro"/>
</dbReference>
<dbReference type="Gene3D" id="1.25.70.10">
    <property type="entry name" value="Transcription termination factor 3, mitochondrial"/>
    <property type="match status" value="1"/>
</dbReference>
<dbReference type="OrthoDB" id="9868878at2759"/>
<dbReference type="PANTHER" id="PTHR15437:SF1">
    <property type="entry name" value="TRANSCRIPTION TERMINATION FACTOR 2, MITOCHONDRIAL"/>
    <property type="match status" value="1"/>
</dbReference>
<proteinExistence type="inferred from homology"/>
<accession>A0A6J2WPT7</accession>
<dbReference type="InterPro" id="IPR003690">
    <property type="entry name" value="MTERF"/>
</dbReference>
<protein>
    <submittedName>
        <fullName evidence="4">Transcription termination factor 2, mitochondrial</fullName>
    </submittedName>
</protein>
<evidence type="ECO:0000256" key="2">
    <source>
        <dbReference type="ARBA" id="ARBA00022946"/>
    </source>
</evidence>
<keyword evidence="2" id="KW-0809">Transit peptide</keyword>
<name>A0A6J2WPT7_CHACN</name>
<dbReference type="AlphaFoldDB" id="A0A6J2WPT7"/>